<reference evidence="3" key="1">
    <citation type="journal article" date="2017" name="Proc. Natl. Acad. Sci. U.S.A.">
        <title>Simulation of Deepwater Horizon oil plume reveals substrate specialization within a complex community of hydrocarbon degraders.</title>
        <authorList>
            <person name="Hu P."/>
            <person name="Dubinsky E.A."/>
            <person name="Probst A.J."/>
            <person name="Wang J."/>
            <person name="Sieber C.M.K."/>
            <person name="Tom L.M."/>
            <person name="Gardinali P."/>
            <person name="Banfield J.F."/>
            <person name="Atlas R.M."/>
            <person name="Andersen G.L."/>
        </authorList>
    </citation>
    <scope>NUCLEOTIDE SEQUENCE [LARGE SCALE GENOMIC DNA]</scope>
</reference>
<sequence>MYNKSQDKNDSFNDESTSDSQVTENELTGLIASRDSLIHCLFEQNTHEEISIELNLLNEMISLDTKLSNQSKAYKQVLAEQVIRLKKSKKVSKSYQKY</sequence>
<gene>
    <name evidence="2" type="ORF">A9Q75_18510</name>
</gene>
<protein>
    <submittedName>
        <fullName evidence="2">Uncharacterized protein</fullName>
    </submittedName>
</protein>
<organism evidence="2 3">
    <name type="scientific">Colwellia psychrerythraea</name>
    <name type="common">Vibrio psychroerythus</name>
    <dbReference type="NCBI Taxonomy" id="28229"/>
    <lineage>
        <taxon>Bacteria</taxon>
        <taxon>Pseudomonadati</taxon>
        <taxon>Pseudomonadota</taxon>
        <taxon>Gammaproteobacteria</taxon>
        <taxon>Alteromonadales</taxon>
        <taxon>Colwelliaceae</taxon>
        <taxon>Colwellia</taxon>
    </lineage>
</organism>
<evidence type="ECO:0000256" key="1">
    <source>
        <dbReference type="SAM" id="MobiDB-lite"/>
    </source>
</evidence>
<proteinExistence type="predicted"/>
<feature type="compositionally biased region" description="Basic and acidic residues" evidence="1">
    <location>
        <begin position="1"/>
        <end position="11"/>
    </location>
</feature>
<dbReference type="AlphaFoldDB" id="A0A1Y5E1T4"/>
<evidence type="ECO:0000313" key="2">
    <source>
        <dbReference type="EMBL" id="OUR75134.1"/>
    </source>
</evidence>
<accession>A0A1Y5E1T4</accession>
<comment type="caution">
    <text evidence="2">The sequence shown here is derived from an EMBL/GenBank/DDBJ whole genome shotgun (WGS) entry which is preliminary data.</text>
</comment>
<evidence type="ECO:0000313" key="3">
    <source>
        <dbReference type="Proteomes" id="UP000243053"/>
    </source>
</evidence>
<name>A0A1Y5E1T4_COLPS</name>
<dbReference type="Proteomes" id="UP000243053">
    <property type="component" value="Unassembled WGS sequence"/>
</dbReference>
<feature type="region of interest" description="Disordered" evidence="1">
    <location>
        <begin position="1"/>
        <end position="25"/>
    </location>
</feature>
<dbReference type="EMBL" id="MAAF01000114">
    <property type="protein sequence ID" value="OUR75134.1"/>
    <property type="molecule type" value="Genomic_DNA"/>
</dbReference>